<reference evidence="3" key="1">
    <citation type="submission" date="2019-08" db="EMBL/GenBank/DDBJ databases">
        <title>The improved chromosome-level genome for the pearl oyster Pinctada fucata martensii using PacBio sequencing and Hi-C.</title>
        <authorList>
            <person name="Zheng Z."/>
        </authorList>
    </citation>
    <scope>NUCLEOTIDE SEQUENCE</scope>
    <source>
        <strain evidence="3">ZZ-2019</strain>
        <tissue evidence="3">Adductor muscle</tissue>
    </source>
</reference>
<dbReference type="Proteomes" id="UP001186944">
    <property type="component" value="Unassembled WGS sequence"/>
</dbReference>
<dbReference type="PANTHER" id="PTHR22803">
    <property type="entry name" value="MANNOSE, PHOSPHOLIPASE, LECTIN RECEPTOR RELATED"/>
    <property type="match status" value="1"/>
</dbReference>
<dbReference type="EMBL" id="VSWD01000003">
    <property type="protein sequence ID" value="KAK3105709.1"/>
    <property type="molecule type" value="Genomic_DNA"/>
</dbReference>
<feature type="domain" description="C-type lectin" evidence="2">
    <location>
        <begin position="37"/>
        <end position="161"/>
    </location>
</feature>
<dbReference type="InterPro" id="IPR001304">
    <property type="entry name" value="C-type_lectin-like"/>
</dbReference>
<dbReference type="InterPro" id="IPR050111">
    <property type="entry name" value="C-type_lectin/snaclec_domain"/>
</dbReference>
<dbReference type="CDD" id="cd00037">
    <property type="entry name" value="CLECT"/>
    <property type="match status" value="2"/>
</dbReference>
<keyword evidence="4" id="KW-1185">Reference proteome</keyword>
<dbReference type="PROSITE" id="PS00615">
    <property type="entry name" value="C_TYPE_LECTIN_1"/>
    <property type="match status" value="1"/>
</dbReference>
<dbReference type="AlphaFoldDB" id="A0AA88YIS5"/>
<dbReference type="Gene3D" id="3.10.100.10">
    <property type="entry name" value="Mannose-Binding Protein A, subunit A"/>
    <property type="match status" value="2"/>
</dbReference>
<keyword evidence="1" id="KW-1015">Disulfide bond</keyword>
<dbReference type="InterPro" id="IPR016187">
    <property type="entry name" value="CTDL_fold"/>
</dbReference>
<accession>A0AA88YIS5</accession>
<organism evidence="3 4">
    <name type="scientific">Pinctada imbricata</name>
    <name type="common">Atlantic pearl-oyster</name>
    <name type="synonym">Pinctada martensii</name>
    <dbReference type="NCBI Taxonomy" id="66713"/>
    <lineage>
        <taxon>Eukaryota</taxon>
        <taxon>Metazoa</taxon>
        <taxon>Spiralia</taxon>
        <taxon>Lophotrochozoa</taxon>
        <taxon>Mollusca</taxon>
        <taxon>Bivalvia</taxon>
        <taxon>Autobranchia</taxon>
        <taxon>Pteriomorphia</taxon>
        <taxon>Pterioida</taxon>
        <taxon>Pterioidea</taxon>
        <taxon>Pteriidae</taxon>
        <taxon>Pinctada</taxon>
    </lineage>
</organism>
<evidence type="ECO:0000313" key="4">
    <source>
        <dbReference type="Proteomes" id="UP001186944"/>
    </source>
</evidence>
<feature type="domain" description="C-type lectin" evidence="2">
    <location>
        <begin position="171"/>
        <end position="313"/>
    </location>
</feature>
<evidence type="ECO:0000259" key="2">
    <source>
        <dbReference type="PROSITE" id="PS50041"/>
    </source>
</evidence>
<dbReference type="Pfam" id="PF00059">
    <property type="entry name" value="Lectin_C"/>
    <property type="match status" value="2"/>
</dbReference>
<dbReference type="SUPFAM" id="SSF56436">
    <property type="entry name" value="C-type lectin-like"/>
    <property type="match status" value="2"/>
</dbReference>
<protein>
    <recommendedName>
        <fullName evidence="2">C-type lectin domain-containing protein</fullName>
    </recommendedName>
</protein>
<evidence type="ECO:0000313" key="3">
    <source>
        <dbReference type="EMBL" id="KAK3105709.1"/>
    </source>
</evidence>
<evidence type="ECO:0000256" key="1">
    <source>
        <dbReference type="ARBA" id="ARBA00023157"/>
    </source>
</evidence>
<comment type="caution">
    <text evidence="3">The sequence shown here is derived from an EMBL/GenBank/DDBJ whole genome shotgun (WGS) entry which is preliminary data.</text>
</comment>
<dbReference type="InterPro" id="IPR016186">
    <property type="entry name" value="C-type_lectin-like/link_sf"/>
</dbReference>
<dbReference type="SMART" id="SM00034">
    <property type="entry name" value="CLECT"/>
    <property type="match status" value="2"/>
</dbReference>
<proteinExistence type="predicted"/>
<gene>
    <name evidence="3" type="ORF">FSP39_003936</name>
</gene>
<name>A0AA88YIS5_PINIB</name>
<dbReference type="InterPro" id="IPR018378">
    <property type="entry name" value="C-type_lectin_CS"/>
</dbReference>
<dbReference type="PROSITE" id="PS50041">
    <property type="entry name" value="C_TYPE_LECTIN_2"/>
    <property type="match status" value="2"/>
</dbReference>
<sequence length="315" mass="36370">MKLILLDADMDMGTLLNDIPVLKRLAEPGCRDGWNKFKSSCYLIALQPATWAEAESFCMAADGTLVEIESQDESDFLEEQLRNRHGNKSTLYNSYWIGGNDVQVEGDFRWYRTNSPLTYTDWNPGQPDDASTNEDCMELQGIFSYHWNDMDCTRREHFISSADCRDGWVKFHGSCYLIALQQATWAEAEFEVFTKYQIHPQIFCIAANSQLVEIETKIESDFLEAHLREQHRGSEHPTETSTLANSYWIGGNDIQNEGIFKWYRSDTDLTFTDWNPGQPDDAGTNEDCMDLQGIFSYHWNDHNCDVRQHFICEAK</sequence>